<feature type="binding site" description="axial binding residue" evidence="12">
    <location>
        <position position="260"/>
    </location>
    <ligand>
        <name>heme</name>
        <dbReference type="ChEBI" id="CHEBI:30413"/>
    </ligand>
    <ligandPart>
        <name>Fe</name>
        <dbReference type="ChEBI" id="CHEBI:18248"/>
    </ligandPart>
</feature>
<dbReference type="EC" id="1.17.99.9" evidence="12"/>
<feature type="transmembrane region" description="Helical" evidence="12">
    <location>
        <begin position="98"/>
        <end position="116"/>
    </location>
</feature>
<evidence type="ECO:0000256" key="7">
    <source>
        <dbReference type="ARBA" id="ARBA00023004"/>
    </source>
</evidence>
<dbReference type="Proteomes" id="UP001597237">
    <property type="component" value="Unassembled WGS sequence"/>
</dbReference>
<dbReference type="HAMAP" id="MF_01665">
    <property type="entry name" value="HemeA_synth_type2"/>
    <property type="match status" value="1"/>
</dbReference>
<keyword evidence="12" id="KW-1003">Cell membrane</keyword>
<evidence type="ECO:0000256" key="11">
    <source>
        <dbReference type="ARBA" id="ARBA00048044"/>
    </source>
</evidence>
<keyword evidence="4 12" id="KW-0479">Metal-binding</keyword>
<keyword evidence="14" id="KW-1185">Reference proteome</keyword>
<dbReference type="RefSeq" id="WP_377282050.1">
    <property type="nucleotide sequence ID" value="NZ_JBHRSI010000005.1"/>
</dbReference>
<evidence type="ECO:0000256" key="9">
    <source>
        <dbReference type="ARBA" id="ARBA00023136"/>
    </source>
</evidence>
<feature type="transmembrane region" description="Helical" evidence="12">
    <location>
        <begin position="291"/>
        <end position="314"/>
    </location>
</feature>
<keyword evidence="6 12" id="KW-0560">Oxidoreductase</keyword>
<comment type="similarity">
    <text evidence="12">Belongs to the COX15/CtaA family. Type 2 subfamily.</text>
</comment>
<sequence length="343" mass="37533">MTSFLRSDRSRPVAVWLFIVAALVVAMVAVGGATRLTGSGLSITEWRPVTGAIPPLNEADWASEFAKYRQIPQYKLLNQGMSLAEFKSIYWWEWIHRFLGRLVGAVFLIPFVYFLARRQIPKRLIPRCIVLFALGGLQGAIGWWMVASGLADRVSVAPERLAVHLGLAFALFAALIWTALDAWTGAARQTLPSPWGRAAAVLLGLISVQILLGALVAGNQAGFVYNDWPLMNGRLVPDDYFTGDLWRTIAHNQGAVQLHHRIGGYVLFVVALVMAWRAVRTHYLSPEAKQLALWVAAAVVAQAVLGVVTLMAVAPLGLALAHQLMAALVLGLAVGFAWRVRRV</sequence>
<evidence type="ECO:0000256" key="1">
    <source>
        <dbReference type="ARBA" id="ARBA00001970"/>
    </source>
</evidence>
<gene>
    <name evidence="12" type="primary">ctaA</name>
    <name evidence="13" type="ORF">ACFSC0_16975</name>
</gene>
<evidence type="ECO:0000256" key="10">
    <source>
        <dbReference type="ARBA" id="ARBA00044501"/>
    </source>
</evidence>
<evidence type="ECO:0000256" key="8">
    <source>
        <dbReference type="ARBA" id="ARBA00023133"/>
    </source>
</evidence>
<feature type="transmembrane region" description="Helical" evidence="12">
    <location>
        <begin position="320"/>
        <end position="338"/>
    </location>
</feature>
<keyword evidence="7 12" id="KW-0408">Iron</keyword>
<comment type="caution">
    <text evidence="13">The sequence shown here is derived from an EMBL/GenBank/DDBJ whole genome shotgun (WGS) entry which is preliminary data.</text>
</comment>
<comment type="subunit">
    <text evidence="12">Interacts with CtaB.</text>
</comment>
<dbReference type="InterPro" id="IPR023754">
    <property type="entry name" value="HemeA_Synthase_type2"/>
</dbReference>
<protein>
    <recommendedName>
        <fullName evidence="12">Heme A synthase</fullName>
        <shortName evidence="12">HAS</shortName>
        <ecNumber evidence="12">1.17.99.9</ecNumber>
    </recommendedName>
    <alternativeName>
        <fullName evidence="12">Cytochrome aa3-controlling protein</fullName>
    </alternativeName>
</protein>
<feature type="binding site" description="axial binding residue" evidence="12">
    <location>
        <position position="322"/>
    </location>
    <ligand>
        <name>heme</name>
        <dbReference type="ChEBI" id="CHEBI:30413"/>
    </ligand>
    <ligandPart>
        <name>Fe</name>
        <dbReference type="ChEBI" id="CHEBI:18248"/>
    </ligandPart>
</feature>
<name>A0ABW4N576_9CAUL</name>
<keyword evidence="5 12" id="KW-1133">Transmembrane helix</keyword>
<feature type="transmembrane region" description="Helical" evidence="12">
    <location>
        <begin position="195"/>
        <end position="217"/>
    </location>
</feature>
<evidence type="ECO:0000313" key="14">
    <source>
        <dbReference type="Proteomes" id="UP001597237"/>
    </source>
</evidence>
<accession>A0ABW4N576</accession>
<feature type="transmembrane region" description="Helical" evidence="12">
    <location>
        <begin position="12"/>
        <end position="33"/>
    </location>
</feature>
<dbReference type="Pfam" id="PF02628">
    <property type="entry name" value="COX15-CtaA"/>
    <property type="match status" value="1"/>
</dbReference>
<comment type="function">
    <text evidence="12">Catalyzes the conversion of heme O to heme A by two successive hydroxylations of the methyl group at C8. The first hydroxylation forms heme I, the second hydroxylation results in an unstable dihydroxymethyl group, which spontaneously dehydrates, resulting in the formyl group of heme A.</text>
</comment>
<feature type="transmembrane region" description="Helical" evidence="12">
    <location>
        <begin position="161"/>
        <end position="183"/>
    </location>
</feature>
<evidence type="ECO:0000256" key="5">
    <source>
        <dbReference type="ARBA" id="ARBA00022989"/>
    </source>
</evidence>
<comment type="subcellular location">
    <subcellularLocation>
        <location evidence="12">Cell membrane</location>
        <topology evidence="12">Multi-pass membrane protein</topology>
    </subcellularLocation>
    <subcellularLocation>
        <location evidence="2">Membrane</location>
        <topology evidence="2">Multi-pass membrane protein</topology>
    </subcellularLocation>
</comment>
<keyword evidence="3 12" id="KW-0812">Transmembrane</keyword>
<evidence type="ECO:0000256" key="2">
    <source>
        <dbReference type="ARBA" id="ARBA00004141"/>
    </source>
</evidence>
<feature type="transmembrane region" description="Helical" evidence="12">
    <location>
        <begin position="128"/>
        <end position="146"/>
    </location>
</feature>
<dbReference type="PANTHER" id="PTHR23289:SF2">
    <property type="entry name" value="CYTOCHROME C OXIDASE ASSEMBLY PROTEIN COX15 HOMOLOG"/>
    <property type="match status" value="1"/>
</dbReference>
<evidence type="ECO:0000256" key="6">
    <source>
        <dbReference type="ARBA" id="ARBA00023002"/>
    </source>
</evidence>
<evidence type="ECO:0000313" key="13">
    <source>
        <dbReference type="EMBL" id="MFD1785096.1"/>
    </source>
</evidence>
<evidence type="ECO:0000256" key="12">
    <source>
        <dbReference type="HAMAP-Rule" id="MF_01665"/>
    </source>
</evidence>
<comment type="catalytic activity">
    <reaction evidence="11">
        <text>Fe(II)-heme o + 2 A + H2O = Fe(II)-heme a + 2 AH2</text>
        <dbReference type="Rhea" id="RHEA:63388"/>
        <dbReference type="ChEBI" id="CHEBI:13193"/>
        <dbReference type="ChEBI" id="CHEBI:15377"/>
        <dbReference type="ChEBI" id="CHEBI:17499"/>
        <dbReference type="ChEBI" id="CHEBI:60530"/>
        <dbReference type="ChEBI" id="CHEBI:61715"/>
        <dbReference type="EC" id="1.17.99.9"/>
    </reaction>
    <physiologicalReaction direction="left-to-right" evidence="11">
        <dbReference type="Rhea" id="RHEA:63389"/>
    </physiologicalReaction>
</comment>
<organism evidence="13 14">
    <name type="scientific">Phenylobacterium terrae</name>
    <dbReference type="NCBI Taxonomy" id="2665495"/>
    <lineage>
        <taxon>Bacteria</taxon>
        <taxon>Pseudomonadati</taxon>
        <taxon>Pseudomonadota</taxon>
        <taxon>Alphaproteobacteria</taxon>
        <taxon>Caulobacterales</taxon>
        <taxon>Caulobacteraceae</taxon>
        <taxon>Phenylobacterium</taxon>
    </lineage>
</organism>
<comment type="cofactor">
    <cofactor evidence="1 12">
        <name>heme b</name>
        <dbReference type="ChEBI" id="CHEBI:60344"/>
    </cofactor>
</comment>
<feature type="transmembrane region" description="Helical" evidence="12">
    <location>
        <begin position="262"/>
        <end position="279"/>
    </location>
</feature>
<reference evidence="14" key="1">
    <citation type="journal article" date="2019" name="Int. J. Syst. Evol. Microbiol.">
        <title>The Global Catalogue of Microorganisms (GCM) 10K type strain sequencing project: providing services to taxonomists for standard genome sequencing and annotation.</title>
        <authorList>
            <consortium name="The Broad Institute Genomics Platform"/>
            <consortium name="The Broad Institute Genome Sequencing Center for Infectious Disease"/>
            <person name="Wu L."/>
            <person name="Ma J."/>
        </authorList>
    </citation>
    <scope>NUCLEOTIDE SEQUENCE [LARGE SCALE GENOMIC DNA]</scope>
    <source>
        <strain evidence="14">DFY28</strain>
    </source>
</reference>
<dbReference type="InterPro" id="IPR003780">
    <property type="entry name" value="COX15/CtaA_fam"/>
</dbReference>
<comment type="pathway">
    <text evidence="10 12">Porphyrin-containing compound metabolism; heme A biosynthesis; heme A from heme O: step 1/1.</text>
</comment>
<evidence type="ECO:0000256" key="3">
    <source>
        <dbReference type="ARBA" id="ARBA00022692"/>
    </source>
</evidence>
<dbReference type="PANTHER" id="PTHR23289">
    <property type="entry name" value="CYTOCHROME C OXIDASE ASSEMBLY PROTEIN COX15"/>
    <property type="match status" value="1"/>
</dbReference>
<dbReference type="EMBL" id="JBHUEY010000006">
    <property type="protein sequence ID" value="MFD1785096.1"/>
    <property type="molecule type" value="Genomic_DNA"/>
</dbReference>
<evidence type="ECO:0000256" key="4">
    <source>
        <dbReference type="ARBA" id="ARBA00022723"/>
    </source>
</evidence>
<keyword evidence="9 12" id="KW-0472">Membrane</keyword>
<keyword evidence="8 12" id="KW-0350">Heme biosynthesis</keyword>
<proteinExistence type="inferred from homology"/>